<dbReference type="Pfam" id="PF02518">
    <property type="entry name" value="HATPase_c"/>
    <property type="match status" value="1"/>
</dbReference>
<protein>
    <recommendedName>
        <fullName evidence="2">histidine kinase</fullName>
        <ecNumber evidence="2">2.7.13.3</ecNumber>
    </recommendedName>
</protein>
<dbReference type="InterPro" id="IPR003594">
    <property type="entry name" value="HATPase_dom"/>
</dbReference>
<evidence type="ECO:0000256" key="1">
    <source>
        <dbReference type="ARBA" id="ARBA00000085"/>
    </source>
</evidence>
<dbReference type="Proteomes" id="UP001195660">
    <property type="component" value="Unassembled WGS sequence"/>
</dbReference>
<comment type="caution">
    <text evidence="5">The sequence shown here is derived from an EMBL/GenBank/DDBJ whole genome shotgun (WGS) entry which is preliminary data.</text>
</comment>
<dbReference type="SUPFAM" id="SSF55781">
    <property type="entry name" value="GAF domain-like"/>
    <property type="match status" value="1"/>
</dbReference>
<keyword evidence="6" id="KW-1185">Reference proteome</keyword>
<dbReference type="SMART" id="SM00387">
    <property type="entry name" value="HATPase_c"/>
    <property type="match status" value="1"/>
</dbReference>
<comment type="catalytic activity">
    <reaction evidence="1">
        <text>ATP + protein L-histidine = ADP + protein N-phospho-L-histidine.</text>
        <dbReference type="EC" id="2.7.13.3"/>
    </reaction>
</comment>
<dbReference type="SUPFAM" id="SSF55874">
    <property type="entry name" value="ATPase domain of HSP90 chaperone/DNA topoisomerase II/histidine kinase"/>
    <property type="match status" value="1"/>
</dbReference>
<dbReference type="RefSeq" id="WP_203569460.1">
    <property type="nucleotide sequence ID" value="NZ_WOFE01000001.1"/>
</dbReference>
<dbReference type="InterPro" id="IPR036097">
    <property type="entry name" value="HisK_dim/P_sf"/>
</dbReference>
<dbReference type="PANTHER" id="PTHR43065:SF47">
    <property type="match status" value="1"/>
</dbReference>
<evidence type="ECO:0000256" key="2">
    <source>
        <dbReference type="ARBA" id="ARBA00012438"/>
    </source>
</evidence>
<dbReference type="SUPFAM" id="SSF48452">
    <property type="entry name" value="TPR-like"/>
    <property type="match status" value="2"/>
</dbReference>
<dbReference type="InterPro" id="IPR005467">
    <property type="entry name" value="His_kinase_dom"/>
</dbReference>
<dbReference type="EC" id="2.7.13.3" evidence="2"/>
<dbReference type="InterPro" id="IPR003018">
    <property type="entry name" value="GAF"/>
</dbReference>
<dbReference type="SUPFAM" id="SSF47384">
    <property type="entry name" value="Homodimeric domain of signal transducing histidine kinase"/>
    <property type="match status" value="1"/>
</dbReference>
<dbReference type="CDD" id="cd00082">
    <property type="entry name" value="HisKA"/>
    <property type="match status" value="1"/>
</dbReference>
<accession>A0ABS2C7X7</accession>
<dbReference type="InterPro" id="IPR003661">
    <property type="entry name" value="HisK_dim/P_dom"/>
</dbReference>
<reference evidence="5 6" key="1">
    <citation type="submission" date="2019-11" db="EMBL/GenBank/DDBJ databases">
        <title>Novel Deefgea species.</title>
        <authorList>
            <person name="Han J.-H."/>
        </authorList>
    </citation>
    <scope>NUCLEOTIDE SEQUENCE [LARGE SCALE GENOMIC DNA]</scope>
    <source>
        <strain evidence="5 6">LMG 24817</strain>
    </source>
</reference>
<dbReference type="SMART" id="SM00028">
    <property type="entry name" value="TPR"/>
    <property type="match status" value="5"/>
</dbReference>
<dbReference type="Gene3D" id="3.30.565.10">
    <property type="entry name" value="Histidine kinase-like ATPase, C-terminal domain"/>
    <property type="match status" value="1"/>
</dbReference>
<keyword evidence="3" id="KW-0597">Phosphoprotein</keyword>
<dbReference type="PROSITE" id="PS50109">
    <property type="entry name" value="HIS_KIN"/>
    <property type="match status" value="1"/>
</dbReference>
<proteinExistence type="predicted"/>
<dbReference type="PRINTS" id="PR00344">
    <property type="entry name" value="BCTRLSENSOR"/>
</dbReference>
<dbReference type="PANTHER" id="PTHR43065">
    <property type="entry name" value="SENSOR HISTIDINE KINASE"/>
    <property type="match status" value="1"/>
</dbReference>
<feature type="domain" description="Histidine kinase" evidence="4">
    <location>
        <begin position="559"/>
        <end position="791"/>
    </location>
</feature>
<evidence type="ECO:0000256" key="3">
    <source>
        <dbReference type="ARBA" id="ARBA00022553"/>
    </source>
</evidence>
<dbReference type="InterPro" id="IPR036890">
    <property type="entry name" value="HATPase_C_sf"/>
</dbReference>
<sequence length="792" mass="88367">MTDISPIPADFAEQLAQIEATWSQTPDASAAACAAIIFNARERREPLAQIYATELYGLIMNHKGQSLAARDLLYEAVQQAQALHNFPLEARVHEQIARSYYTLGDYRTALNHWLRSIELAELAQAEPMTWILAKIGIGQIYDALNDPTTAVTFFETAAQRITEVNDPYLDAKIKINLGVVLFKSQHNFAAKQALYAAIAICLRENYYDYTAESQFRLAEILISEGELDTALDLLERGLDYSLKAEHRWSEANIYTAMAEIYALQANWQQAMSAIGQGQAVSRSNNFTHVLMRQHFAAAHYAEHLQQATLALAEFKAGFALQQQINAAALPDQHQELEQKTGLRPNASHLLLDLANHPAIEKGKIEQFPSVICQAAAQILSLERVILWQRRTDRLGILTAYTDQTTNETTELLAAELSAFFNWLNEHKSLIAHDALHHPDAWDLAEHYLQPRGIFSILAFPILSGTDQYVLMFEHVGAQRNWLPDEVQHASQLADITSRAFANHERHRFQGEIHLLNARLAEANEALESRVAERTQTLELAMEKLVQSEKLAALGSLVAGIAHELNTPLGAALTCSTTLSAESRELIQMLHSNTLKKSSLDNFGNTLIEASQLIERNLNRAIELVSDFKQVAVDTTSSRRRAFNLLDTVNDVVKMFNSQIRHSQHQIQIHIPSSIQLDSYPGPFEQVLTNLINNSLLHGFESINAGIIQISATLNEHNSIDFCYEDNGCGIKAALHKKVFEPFYTTKLGQGGSGLGMYITYNIVTGVLGGELILESESGQYTRFKIKLPLIAP</sequence>
<dbReference type="InterPro" id="IPR004358">
    <property type="entry name" value="Sig_transdc_His_kin-like_C"/>
</dbReference>
<gene>
    <name evidence="5" type="ORF">GM173_00945</name>
</gene>
<dbReference type="Pfam" id="PF01590">
    <property type="entry name" value="GAF"/>
    <property type="match status" value="1"/>
</dbReference>
<dbReference type="EMBL" id="WOFE01000001">
    <property type="protein sequence ID" value="MBM5570142.1"/>
    <property type="molecule type" value="Genomic_DNA"/>
</dbReference>
<dbReference type="CDD" id="cd00075">
    <property type="entry name" value="HATPase"/>
    <property type="match status" value="1"/>
</dbReference>
<dbReference type="InterPro" id="IPR029016">
    <property type="entry name" value="GAF-like_dom_sf"/>
</dbReference>
<organism evidence="5 6">
    <name type="scientific">Deefgea chitinilytica</name>
    <dbReference type="NCBI Taxonomy" id="570276"/>
    <lineage>
        <taxon>Bacteria</taxon>
        <taxon>Pseudomonadati</taxon>
        <taxon>Pseudomonadota</taxon>
        <taxon>Betaproteobacteria</taxon>
        <taxon>Neisseriales</taxon>
        <taxon>Chitinibacteraceae</taxon>
        <taxon>Deefgea</taxon>
    </lineage>
</organism>
<dbReference type="Gene3D" id="1.25.40.10">
    <property type="entry name" value="Tetratricopeptide repeat domain"/>
    <property type="match status" value="2"/>
</dbReference>
<evidence type="ECO:0000259" key="4">
    <source>
        <dbReference type="PROSITE" id="PS50109"/>
    </source>
</evidence>
<evidence type="ECO:0000313" key="6">
    <source>
        <dbReference type="Proteomes" id="UP001195660"/>
    </source>
</evidence>
<dbReference type="Gene3D" id="3.30.450.40">
    <property type="match status" value="1"/>
</dbReference>
<name>A0ABS2C7X7_9NEIS</name>
<dbReference type="Gene3D" id="1.10.287.130">
    <property type="match status" value="1"/>
</dbReference>
<dbReference type="InterPro" id="IPR011990">
    <property type="entry name" value="TPR-like_helical_dom_sf"/>
</dbReference>
<evidence type="ECO:0000313" key="5">
    <source>
        <dbReference type="EMBL" id="MBM5570142.1"/>
    </source>
</evidence>
<dbReference type="InterPro" id="IPR019734">
    <property type="entry name" value="TPR_rpt"/>
</dbReference>